<organism evidence="7 8">
    <name type="scientific">Treponema medium ATCC 700293</name>
    <dbReference type="NCBI Taxonomy" id="1125700"/>
    <lineage>
        <taxon>Bacteria</taxon>
        <taxon>Pseudomonadati</taxon>
        <taxon>Spirochaetota</taxon>
        <taxon>Spirochaetia</taxon>
        <taxon>Spirochaetales</taxon>
        <taxon>Treponemataceae</taxon>
        <taxon>Treponema</taxon>
    </lineage>
</organism>
<feature type="transmembrane region" description="Helical" evidence="6">
    <location>
        <begin position="69"/>
        <end position="94"/>
    </location>
</feature>
<evidence type="ECO:0000256" key="5">
    <source>
        <dbReference type="ARBA" id="ARBA00023136"/>
    </source>
</evidence>
<evidence type="ECO:0000256" key="6">
    <source>
        <dbReference type="SAM" id="Phobius"/>
    </source>
</evidence>
<dbReference type="PANTHER" id="PTHR21716:SF4">
    <property type="entry name" value="TRANSMEMBRANE PROTEIN 245"/>
    <property type="match status" value="1"/>
</dbReference>
<keyword evidence="5 6" id="KW-0472">Membrane</keyword>
<feature type="transmembrane region" description="Helical" evidence="6">
    <location>
        <begin position="30"/>
        <end position="48"/>
    </location>
</feature>
<evidence type="ECO:0000256" key="4">
    <source>
        <dbReference type="ARBA" id="ARBA00022989"/>
    </source>
</evidence>
<dbReference type="AlphaFoldDB" id="A0AA87TEP6"/>
<feature type="transmembrane region" description="Helical" evidence="6">
    <location>
        <begin position="276"/>
        <end position="297"/>
    </location>
</feature>
<dbReference type="PANTHER" id="PTHR21716">
    <property type="entry name" value="TRANSMEMBRANE PROTEIN"/>
    <property type="match status" value="1"/>
</dbReference>
<reference evidence="7 8" key="1">
    <citation type="submission" date="2013-04" db="EMBL/GenBank/DDBJ databases">
        <title>The Genome Sequence of Treponema medium ATCC 700293.</title>
        <authorList>
            <consortium name="The Broad Institute Genomics Platform"/>
            <person name="Earl A."/>
            <person name="Ward D."/>
            <person name="Feldgarden M."/>
            <person name="Gevers D."/>
            <person name="Leonetti C."/>
            <person name="Blanton J.M."/>
            <person name="Dewhirst F.E."/>
            <person name="Izard J."/>
            <person name="Walker B."/>
            <person name="Young S."/>
            <person name="Zeng Q."/>
            <person name="Gargeya S."/>
            <person name="Fitzgerald M."/>
            <person name="Haas B."/>
            <person name="Abouelleil A."/>
            <person name="Allen A.W."/>
            <person name="Alvarado L."/>
            <person name="Arachchi H.M."/>
            <person name="Berlin A.M."/>
            <person name="Chapman S.B."/>
            <person name="Gainer-Dewar J."/>
            <person name="Goldberg J."/>
            <person name="Griggs A."/>
            <person name="Gujja S."/>
            <person name="Hansen M."/>
            <person name="Howarth C."/>
            <person name="Imamovic A."/>
            <person name="Ireland A."/>
            <person name="Larimer J."/>
            <person name="McCowan C."/>
            <person name="Murphy C."/>
            <person name="Pearson M."/>
            <person name="Poon T.W."/>
            <person name="Priest M."/>
            <person name="Roberts A."/>
            <person name="Saif S."/>
            <person name="Shea T."/>
            <person name="Sisk P."/>
            <person name="Sykes S."/>
            <person name="Wortman J."/>
            <person name="Nusbaum C."/>
            <person name="Birren B."/>
        </authorList>
    </citation>
    <scope>NUCLEOTIDE SEQUENCE [LARGE SCALE GENOMIC DNA]</scope>
    <source>
        <strain evidence="7 8">ATCC 700293</strain>
    </source>
</reference>
<sequence>MQKSLKFQTVSFFIILAITVVLVARVFLPYASVLLWSAILYIMFAPLYHKLLKKLKPESRWFKMQQRIIAALFSVGIIILVAGILFFFAIKLIGQGQMFVKKMMNFFVTHPQLLRMEKDAPLNELVMQISMGTIDLSVFDVKKELMNLFLQYANTIVRYATSLAKNIGNFVLSLLFMCFALYFLFIDGQYLASVFVTAIPIQVSEGQKLAAKVKDTITNLFMGYFLVSICQFAAAFIVYTIFQVEGALLLSFLTFFSSFLPLLGCALVWVPIAIEIFLTAGVLKGILFFCVAGFFISSVDNVLRPMFLKDRIQIHPLLIFFSILGGIRFFKLNGIVLGPLFVILLFTLIDIARTSDSTDVEEQS</sequence>
<dbReference type="Proteomes" id="UP000014634">
    <property type="component" value="Unassembled WGS sequence"/>
</dbReference>
<evidence type="ECO:0000256" key="3">
    <source>
        <dbReference type="ARBA" id="ARBA00022692"/>
    </source>
</evidence>
<feature type="transmembrane region" description="Helical" evidence="6">
    <location>
        <begin position="7"/>
        <end position="24"/>
    </location>
</feature>
<feature type="transmembrane region" description="Helical" evidence="6">
    <location>
        <begin position="248"/>
        <end position="269"/>
    </location>
</feature>
<evidence type="ECO:0000313" key="8">
    <source>
        <dbReference type="Proteomes" id="UP000014634"/>
    </source>
</evidence>
<evidence type="ECO:0000256" key="1">
    <source>
        <dbReference type="ARBA" id="ARBA00004141"/>
    </source>
</evidence>
<name>A0AA87TEP6_TREMD</name>
<comment type="similarity">
    <text evidence="2">Belongs to the autoinducer-2 exporter (AI-2E) (TC 2.A.86) family.</text>
</comment>
<feature type="transmembrane region" description="Helical" evidence="6">
    <location>
        <begin position="167"/>
        <end position="185"/>
    </location>
</feature>
<dbReference type="RefSeq" id="WP_016523330.1">
    <property type="nucleotide sequence ID" value="NZ_KE332517.1"/>
</dbReference>
<feature type="transmembrane region" description="Helical" evidence="6">
    <location>
        <begin position="317"/>
        <end position="346"/>
    </location>
</feature>
<keyword evidence="4 6" id="KW-1133">Transmembrane helix</keyword>
<feature type="transmembrane region" description="Helical" evidence="6">
    <location>
        <begin position="221"/>
        <end position="242"/>
    </location>
</feature>
<protein>
    <recommendedName>
        <fullName evidence="9">AI-2E family transporter</fullName>
    </recommendedName>
</protein>
<accession>A0AA87TEP6</accession>
<proteinExistence type="inferred from homology"/>
<comment type="caution">
    <text evidence="7">The sequence shown here is derived from an EMBL/GenBank/DDBJ whole genome shotgun (WGS) entry which is preliminary data.</text>
</comment>
<evidence type="ECO:0000313" key="7">
    <source>
        <dbReference type="EMBL" id="EPF28491.1"/>
    </source>
</evidence>
<evidence type="ECO:0000256" key="2">
    <source>
        <dbReference type="ARBA" id="ARBA00009773"/>
    </source>
</evidence>
<evidence type="ECO:0008006" key="9">
    <source>
        <dbReference type="Google" id="ProtNLM"/>
    </source>
</evidence>
<gene>
    <name evidence="7" type="ORF">HMPREF9195_01387</name>
</gene>
<comment type="subcellular location">
    <subcellularLocation>
        <location evidence="1">Membrane</location>
        <topology evidence="1">Multi-pass membrane protein</topology>
    </subcellularLocation>
</comment>
<dbReference type="GO" id="GO:0016020">
    <property type="term" value="C:membrane"/>
    <property type="evidence" value="ECO:0007669"/>
    <property type="project" value="UniProtKB-SubCell"/>
</dbReference>
<keyword evidence="3 6" id="KW-0812">Transmembrane</keyword>
<dbReference type="InterPro" id="IPR002549">
    <property type="entry name" value="AI-2E-like"/>
</dbReference>
<dbReference type="Pfam" id="PF01594">
    <property type="entry name" value="AI-2E_transport"/>
    <property type="match status" value="1"/>
</dbReference>
<dbReference type="EMBL" id="ATFE01000011">
    <property type="protein sequence ID" value="EPF28491.1"/>
    <property type="molecule type" value="Genomic_DNA"/>
</dbReference>